<dbReference type="Proteomes" id="UP000489600">
    <property type="component" value="Unassembled WGS sequence"/>
</dbReference>
<proteinExistence type="predicted"/>
<accession>A0A565ALU2</accession>
<name>A0A565ALU2_9BRAS</name>
<feature type="transmembrane region" description="Helical" evidence="1">
    <location>
        <begin position="93"/>
        <end position="118"/>
    </location>
</feature>
<comment type="caution">
    <text evidence="2">The sequence shown here is derived from an EMBL/GenBank/DDBJ whole genome shotgun (WGS) entry which is preliminary data.</text>
</comment>
<dbReference type="EMBL" id="CABITT030000001">
    <property type="protein sequence ID" value="VVA89979.1"/>
    <property type="molecule type" value="Genomic_DNA"/>
</dbReference>
<keyword evidence="1" id="KW-1133">Transmembrane helix</keyword>
<protein>
    <submittedName>
        <fullName evidence="2">Uncharacterized protein</fullName>
    </submittedName>
</protein>
<dbReference type="AlphaFoldDB" id="A0A565ALU2"/>
<keyword evidence="1" id="KW-0472">Membrane</keyword>
<reference evidence="2" key="1">
    <citation type="submission" date="2019-07" db="EMBL/GenBank/DDBJ databases">
        <authorList>
            <person name="Dittberner H."/>
        </authorList>
    </citation>
    <scope>NUCLEOTIDE SEQUENCE [LARGE SCALE GENOMIC DNA]</scope>
</reference>
<evidence type="ECO:0000313" key="2">
    <source>
        <dbReference type="EMBL" id="VVA89979.1"/>
    </source>
</evidence>
<feature type="transmembrane region" description="Helical" evidence="1">
    <location>
        <begin position="34"/>
        <end position="54"/>
    </location>
</feature>
<keyword evidence="1" id="KW-0812">Transmembrane</keyword>
<organism evidence="2 3">
    <name type="scientific">Arabis nemorensis</name>
    <dbReference type="NCBI Taxonomy" id="586526"/>
    <lineage>
        <taxon>Eukaryota</taxon>
        <taxon>Viridiplantae</taxon>
        <taxon>Streptophyta</taxon>
        <taxon>Embryophyta</taxon>
        <taxon>Tracheophyta</taxon>
        <taxon>Spermatophyta</taxon>
        <taxon>Magnoliopsida</taxon>
        <taxon>eudicotyledons</taxon>
        <taxon>Gunneridae</taxon>
        <taxon>Pentapetalae</taxon>
        <taxon>rosids</taxon>
        <taxon>malvids</taxon>
        <taxon>Brassicales</taxon>
        <taxon>Brassicaceae</taxon>
        <taxon>Arabideae</taxon>
        <taxon>Arabis</taxon>
    </lineage>
</organism>
<evidence type="ECO:0000256" key="1">
    <source>
        <dbReference type="SAM" id="Phobius"/>
    </source>
</evidence>
<gene>
    <name evidence="2" type="ORF">ANE_LOCUS424</name>
</gene>
<keyword evidence="3" id="KW-1185">Reference proteome</keyword>
<sequence>MLTLNGIIRRVPPFTGFTRGFYTPEQHHKSSAKHIFLIFGGLFTILLLFSLIKSDKPMHPNDEQKLFLQMAVTFFDEVSVVAGYFGLSSLAAVAFGQVAFICSLFLSALILVACLPAAEIRRRRKTQREKLHLDFIAGLEKSNDPATGNALDNVALFAVYQKSEDPISTKIIEAALKKAFQVADQV</sequence>
<evidence type="ECO:0000313" key="3">
    <source>
        <dbReference type="Proteomes" id="UP000489600"/>
    </source>
</evidence>